<gene>
    <name evidence="1" type="ORF">LCGC14_1490360</name>
</gene>
<name>A0A0F9JSV0_9ZZZZ</name>
<evidence type="ECO:0000313" key="1">
    <source>
        <dbReference type="EMBL" id="KKM65536.1"/>
    </source>
</evidence>
<reference evidence="1" key="1">
    <citation type="journal article" date="2015" name="Nature">
        <title>Complex archaea that bridge the gap between prokaryotes and eukaryotes.</title>
        <authorList>
            <person name="Spang A."/>
            <person name="Saw J.H."/>
            <person name="Jorgensen S.L."/>
            <person name="Zaremba-Niedzwiedzka K."/>
            <person name="Martijn J."/>
            <person name="Lind A.E."/>
            <person name="van Eijk R."/>
            <person name="Schleper C."/>
            <person name="Guy L."/>
            <person name="Ettema T.J."/>
        </authorList>
    </citation>
    <scope>NUCLEOTIDE SEQUENCE</scope>
</reference>
<dbReference type="EMBL" id="LAZR01010708">
    <property type="protein sequence ID" value="KKM65536.1"/>
    <property type="molecule type" value="Genomic_DNA"/>
</dbReference>
<dbReference type="AlphaFoldDB" id="A0A0F9JSV0"/>
<protein>
    <submittedName>
        <fullName evidence="1">Uncharacterized protein</fullName>
    </submittedName>
</protein>
<organism evidence="1">
    <name type="scientific">marine sediment metagenome</name>
    <dbReference type="NCBI Taxonomy" id="412755"/>
    <lineage>
        <taxon>unclassified sequences</taxon>
        <taxon>metagenomes</taxon>
        <taxon>ecological metagenomes</taxon>
    </lineage>
</organism>
<proteinExistence type="predicted"/>
<accession>A0A0F9JSV0</accession>
<sequence length="57" mass="6291">MDSARELVNALVASHIIEDDDDVIEYLIDNIAEAAAMLTASLQLVLDFTVDDERTLL</sequence>
<comment type="caution">
    <text evidence="1">The sequence shown here is derived from an EMBL/GenBank/DDBJ whole genome shotgun (WGS) entry which is preliminary data.</text>
</comment>